<sequence>MQQPGHKSANESDNGHITQLKTKKTLGKPQSIKTSSPYQPIPSRTGQQPPIQSKQSKLGGPIPSKQGKLGPIKAKQRPIQRAEKGTTQSSSTETQLKQNVSQLMGVDVTDTQVHYNSDKPTQLKAEAYAQGNEVHLAPGKERHLGHELAHIGQQKQGRVKPTLQMKGGTSINDDPQLEQEADKIGDKALQMKLPQGGTLPLPQKSTPSGNKAPVQRVIITNKQTLDKEYYDQHKQELNPHIGLLMENKKRFFMIDFQTVMSLNDNKDDKTVEVLEDNIYIIGENHIKSSFDKKANPWTGIKEFTKASEGHDKHKNSQYELSPNEKAAIENSIVQAISDIMGVPRTLLDILQLTPYLTNDKLGWNPEILDNIEEYKKRPGNQEIDKMIQHSITLLDSAKESLPKLTLFCKNNQINGFSEISDKLKNLLATPKNVKNEELIQVQELLQQLMPYFTNILQKDQPEVYQKVLKKEVFEKLEPAQQIEKITAMREYHMQNNINSLSSPALVQVGQNHARSFKKKKTLAHHTLIFLDVNEYEKHVRGSTVLKRLRIYKLPETNKKQQNNQVTKNNGNNSNNNDTPKKRQSISNMGSLFG</sequence>
<evidence type="ECO:0000313" key="4">
    <source>
        <dbReference type="Proteomes" id="UP000004095"/>
    </source>
</evidence>
<evidence type="ECO:0000259" key="2">
    <source>
        <dbReference type="Pfam" id="PF13699"/>
    </source>
</evidence>
<keyword evidence="4" id="KW-1185">Reference proteome</keyword>
<feature type="region of interest" description="Disordered" evidence="1">
    <location>
        <begin position="555"/>
        <end position="593"/>
    </location>
</feature>
<dbReference type="InterPro" id="IPR025295">
    <property type="entry name" value="eCIS_core_dom"/>
</dbReference>
<evidence type="ECO:0000313" key="3">
    <source>
        <dbReference type="EMBL" id="EAY27940.1"/>
    </source>
</evidence>
<dbReference type="Proteomes" id="UP000004095">
    <property type="component" value="Unassembled WGS sequence"/>
</dbReference>
<feature type="domain" description="eCIS core" evidence="2">
    <location>
        <begin position="94"/>
        <end position="157"/>
    </location>
</feature>
<gene>
    <name evidence="3" type="ORF">M23134_02609</name>
</gene>
<feature type="compositionally biased region" description="Polar residues" evidence="1">
    <location>
        <begin position="85"/>
        <end position="95"/>
    </location>
</feature>
<accession>A1ZNQ1</accession>
<evidence type="ECO:0000256" key="1">
    <source>
        <dbReference type="SAM" id="MobiDB-lite"/>
    </source>
</evidence>
<name>A1ZNQ1_MICM2</name>
<reference evidence="3 4" key="1">
    <citation type="submission" date="2007-01" db="EMBL/GenBank/DDBJ databases">
        <authorList>
            <person name="Haygood M."/>
            <person name="Podell S."/>
            <person name="Anderson C."/>
            <person name="Hopkinson B."/>
            <person name="Roe K."/>
            <person name="Barbeau K."/>
            <person name="Gaasterland T."/>
            <person name="Ferriera S."/>
            <person name="Johnson J."/>
            <person name="Kravitz S."/>
            <person name="Beeson K."/>
            <person name="Sutton G."/>
            <person name="Rogers Y.-H."/>
            <person name="Friedman R."/>
            <person name="Frazier M."/>
            <person name="Venter J.C."/>
        </authorList>
    </citation>
    <scope>NUCLEOTIDE SEQUENCE [LARGE SCALE GENOMIC DNA]</scope>
    <source>
        <strain evidence="3 4">ATCC 23134</strain>
    </source>
</reference>
<dbReference type="Pfam" id="PF13699">
    <property type="entry name" value="eCIS_core"/>
    <property type="match status" value="1"/>
</dbReference>
<organism evidence="3 4">
    <name type="scientific">Microscilla marina ATCC 23134</name>
    <dbReference type="NCBI Taxonomy" id="313606"/>
    <lineage>
        <taxon>Bacteria</taxon>
        <taxon>Pseudomonadati</taxon>
        <taxon>Bacteroidota</taxon>
        <taxon>Cytophagia</taxon>
        <taxon>Cytophagales</taxon>
        <taxon>Microscillaceae</taxon>
        <taxon>Microscilla</taxon>
    </lineage>
</organism>
<feature type="compositionally biased region" description="Low complexity" evidence="1">
    <location>
        <begin position="559"/>
        <end position="577"/>
    </location>
</feature>
<proteinExistence type="predicted"/>
<feature type="compositionally biased region" description="Polar residues" evidence="1">
    <location>
        <begin position="31"/>
        <end position="56"/>
    </location>
</feature>
<dbReference type="EMBL" id="AAWS01000019">
    <property type="protein sequence ID" value="EAY27940.1"/>
    <property type="molecule type" value="Genomic_DNA"/>
</dbReference>
<comment type="caution">
    <text evidence="3">The sequence shown here is derived from an EMBL/GenBank/DDBJ whole genome shotgun (WGS) entry which is preliminary data.</text>
</comment>
<feature type="compositionally biased region" description="Polar residues" evidence="1">
    <location>
        <begin position="584"/>
        <end position="593"/>
    </location>
</feature>
<dbReference type="AlphaFoldDB" id="A1ZNQ1"/>
<feature type="region of interest" description="Disordered" evidence="1">
    <location>
        <begin position="1"/>
        <end position="95"/>
    </location>
</feature>
<protein>
    <recommendedName>
        <fullName evidence="2">eCIS core domain-containing protein</fullName>
    </recommendedName>
</protein>
<dbReference type="eggNOG" id="COG3177">
    <property type="taxonomic scope" value="Bacteria"/>
</dbReference>